<gene>
    <name evidence="2" type="ORF">EJ04DRAFT_510166</name>
</gene>
<name>A0A9P4R5S6_9PLEO</name>
<evidence type="ECO:0000313" key="2">
    <source>
        <dbReference type="EMBL" id="KAF2737500.1"/>
    </source>
</evidence>
<evidence type="ECO:0000256" key="1">
    <source>
        <dbReference type="SAM" id="MobiDB-lite"/>
    </source>
</evidence>
<dbReference type="EMBL" id="ML996115">
    <property type="protein sequence ID" value="KAF2737500.1"/>
    <property type="molecule type" value="Genomic_DNA"/>
</dbReference>
<proteinExistence type="predicted"/>
<accession>A0A9P4R5S6</accession>
<dbReference type="Proteomes" id="UP000799444">
    <property type="component" value="Unassembled WGS sequence"/>
</dbReference>
<comment type="caution">
    <text evidence="2">The sequence shown here is derived from an EMBL/GenBank/DDBJ whole genome shotgun (WGS) entry which is preliminary data.</text>
</comment>
<protein>
    <submittedName>
        <fullName evidence="2">Uncharacterized protein</fullName>
    </submittedName>
</protein>
<evidence type="ECO:0000313" key="3">
    <source>
        <dbReference type="Proteomes" id="UP000799444"/>
    </source>
</evidence>
<sequence length="114" mass="12872">MHPTFCLCISAAPDSRCIRIGDYLHGTVQLREIAYLFIRTYTALNLQDPPFARLQLRYENRHPSTAIGLLSIKFAQALERQRRSQSHKPRGRDNPAAMSSATSVLPHLCAARPQ</sequence>
<reference evidence="2" key="1">
    <citation type="journal article" date="2020" name="Stud. Mycol.">
        <title>101 Dothideomycetes genomes: a test case for predicting lifestyles and emergence of pathogens.</title>
        <authorList>
            <person name="Haridas S."/>
            <person name="Albert R."/>
            <person name="Binder M."/>
            <person name="Bloem J."/>
            <person name="Labutti K."/>
            <person name="Salamov A."/>
            <person name="Andreopoulos B."/>
            <person name="Baker S."/>
            <person name="Barry K."/>
            <person name="Bills G."/>
            <person name="Bluhm B."/>
            <person name="Cannon C."/>
            <person name="Castanera R."/>
            <person name="Culley D."/>
            <person name="Daum C."/>
            <person name="Ezra D."/>
            <person name="Gonzalez J."/>
            <person name="Henrissat B."/>
            <person name="Kuo A."/>
            <person name="Liang C."/>
            <person name="Lipzen A."/>
            <person name="Lutzoni F."/>
            <person name="Magnuson J."/>
            <person name="Mondo S."/>
            <person name="Nolan M."/>
            <person name="Ohm R."/>
            <person name="Pangilinan J."/>
            <person name="Park H.-J."/>
            <person name="Ramirez L."/>
            <person name="Alfaro M."/>
            <person name="Sun H."/>
            <person name="Tritt A."/>
            <person name="Yoshinaga Y."/>
            <person name="Zwiers L.-H."/>
            <person name="Turgeon B."/>
            <person name="Goodwin S."/>
            <person name="Spatafora J."/>
            <person name="Crous P."/>
            <person name="Grigoriev I."/>
        </authorList>
    </citation>
    <scope>NUCLEOTIDE SEQUENCE</scope>
    <source>
        <strain evidence="2">CBS 125425</strain>
    </source>
</reference>
<organism evidence="2 3">
    <name type="scientific">Polyplosphaeria fusca</name>
    <dbReference type="NCBI Taxonomy" id="682080"/>
    <lineage>
        <taxon>Eukaryota</taxon>
        <taxon>Fungi</taxon>
        <taxon>Dikarya</taxon>
        <taxon>Ascomycota</taxon>
        <taxon>Pezizomycotina</taxon>
        <taxon>Dothideomycetes</taxon>
        <taxon>Pleosporomycetidae</taxon>
        <taxon>Pleosporales</taxon>
        <taxon>Tetraplosphaeriaceae</taxon>
        <taxon>Polyplosphaeria</taxon>
    </lineage>
</organism>
<dbReference type="AlphaFoldDB" id="A0A9P4R5S6"/>
<keyword evidence="3" id="KW-1185">Reference proteome</keyword>
<feature type="region of interest" description="Disordered" evidence="1">
    <location>
        <begin position="80"/>
        <end position="114"/>
    </location>
</feature>